<evidence type="ECO:0000256" key="13">
    <source>
        <dbReference type="ARBA" id="ARBA00023268"/>
    </source>
</evidence>
<evidence type="ECO:0000256" key="2">
    <source>
        <dbReference type="ARBA" id="ARBA00000565"/>
    </source>
</evidence>
<proteinExistence type="inferred from homology"/>
<evidence type="ECO:0000313" key="25">
    <source>
        <dbReference type="Proteomes" id="UP000272051"/>
    </source>
</evidence>
<dbReference type="GO" id="GO:0009228">
    <property type="term" value="P:thiamine biosynthetic process"/>
    <property type="evidence" value="ECO:0007669"/>
    <property type="project" value="UniProtKB-KW"/>
</dbReference>
<accession>A0A497F2P1</accession>
<evidence type="ECO:0000256" key="10">
    <source>
        <dbReference type="ARBA" id="ARBA00022777"/>
    </source>
</evidence>
<dbReference type="GO" id="GO:0004789">
    <property type="term" value="F:thiamine-phosphate diphosphorylase activity"/>
    <property type="evidence" value="ECO:0007669"/>
    <property type="project" value="UniProtKB-EC"/>
</dbReference>
<dbReference type="InterPro" id="IPR036409">
    <property type="entry name" value="Aldolase_II/adducin_N_sf"/>
</dbReference>
<evidence type="ECO:0000256" key="7">
    <source>
        <dbReference type="ARBA" id="ARBA00012963"/>
    </source>
</evidence>
<organism evidence="24 25">
    <name type="scientific">Thermoproteota archaeon</name>
    <dbReference type="NCBI Taxonomy" id="2056631"/>
    <lineage>
        <taxon>Archaea</taxon>
        <taxon>Thermoproteota</taxon>
    </lineage>
</organism>
<dbReference type="EC" id="2.7.4.7" evidence="7"/>
<dbReference type="NCBIfam" id="NF006346">
    <property type="entry name" value="PRK08573.1"/>
    <property type="match status" value="1"/>
</dbReference>
<evidence type="ECO:0000256" key="14">
    <source>
        <dbReference type="ARBA" id="ARBA00047334"/>
    </source>
</evidence>
<dbReference type="NCBIfam" id="TIGR00097">
    <property type="entry name" value="HMP-P_kinase"/>
    <property type="match status" value="1"/>
</dbReference>
<dbReference type="Gene3D" id="3.40.225.10">
    <property type="entry name" value="Class II aldolase/adducin N-terminal domain"/>
    <property type="match status" value="1"/>
</dbReference>
<dbReference type="Gene3D" id="3.40.1190.20">
    <property type="match status" value="1"/>
</dbReference>
<comment type="pathway">
    <text evidence="4">Cofactor biosynthesis; thiamine diphosphate biosynthesis; thiamine phosphate from 4-amino-2-methyl-5-diphosphomethylpyrimidine and 4-methyl-5-(2-phosphoethyl)-thiazole: step 1/1.</text>
</comment>
<dbReference type="GO" id="GO:0008972">
    <property type="term" value="F:phosphomethylpyrimidine kinase activity"/>
    <property type="evidence" value="ECO:0007669"/>
    <property type="project" value="UniProtKB-EC"/>
</dbReference>
<name>A0A497F2P1_9CREN</name>
<evidence type="ECO:0000259" key="23">
    <source>
        <dbReference type="Pfam" id="PF10120"/>
    </source>
</evidence>
<dbReference type="CDD" id="cd01169">
    <property type="entry name" value="HMPP_kinase"/>
    <property type="match status" value="1"/>
</dbReference>
<comment type="similarity">
    <text evidence="20">In the N-terminal section; belongs to the ThiD family.</text>
</comment>
<protein>
    <recommendedName>
        <fullName evidence="21">Bifunctional thiamine biosynthesis protein ThiDN</fullName>
        <ecNumber evidence="6">2.5.1.3</ecNumber>
        <ecNumber evidence="5">2.7.1.49</ecNumber>
        <ecNumber evidence="7">2.7.4.7</ecNumber>
    </recommendedName>
</protein>
<reference evidence="24 25" key="1">
    <citation type="submission" date="2018-06" db="EMBL/GenBank/DDBJ databases">
        <title>Extensive metabolic versatility and redundancy in microbially diverse, dynamic hydrothermal sediments.</title>
        <authorList>
            <person name="Dombrowski N."/>
            <person name="Teske A."/>
            <person name="Baker B.J."/>
        </authorList>
    </citation>
    <scope>NUCLEOTIDE SEQUENCE [LARGE SCALE GENOMIC DNA]</scope>
    <source>
        <strain evidence="24">B34_G17</strain>
    </source>
</reference>
<dbReference type="Proteomes" id="UP000272051">
    <property type="component" value="Unassembled WGS sequence"/>
</dbReference>
<evidence type="ECO:0000256" key="11">
    <source>
        <dbReference type="ARBA" id="ARBA00022840"/>
    </source>
</evidence>
<evidence type="ECO:0000256" key="19">
    <source>
        <dbReference type="ARBA" id="ARBA00060834"/>
    </source>
</evidence>
<evidence type="ECO:0000256" key="21">
    <source>
        <dbReference type="ARBA" id="ARBA00067160"/>
    </source>
</evidence>
<dbReference type="FunFam" id="3.40.225.10:FF:000015">
    <property type="entry name" value="Phosphomethylpyrimidine kinase (Hmp-phosphate kinase)"/>
    <property type="match status" value="1"/>
</dbReference>
<dbReference type="Pfam" id="PF08543">
    <property type="entry name" value="Phos_pyr_kin"/>
    <property type="match status" value="1"/>
</dbReference>
<dbReference type="AlphaFoldDB" id="A0A497F2P1"/>
<evidence type="ECO:0000256" key="18">
    <source>
        <dbReference type="ARBA" id="ARBA00060674"/>
    </source>
</evidence>
<dbReference type="GO" id="GO:0008902">
    <property type="term" value="F:hydroxymethylpyrimidine kinase activity"/>
    <property type="evidence" value="ECO:0007669"/>
    <property type="project" value="UniProtKB-EC"/>
</dbReference>
<sequence>MRDRRVYPVAMTIAGSDSGGGAGIQADLKTFAAMGVHGTVALTAITAQNTVAVTKVHEIPLDVIEAQIDAVASDIGIDAAKTGMLSSKEIIKTVASKVKQYGFPLVVDPVMIAKSGAPLLRSDAISTLIETLLPLATVVTPNKHEAELLSNMKIASLDDAIEAAKRISQKGVKAVIVKGGHLEEAEATDVLYLDGRVELFKTPRVDTTTTHGTGCSFSAAITAGLAKGLEIVEAVKEAKQLIYKAIKYGLPIGAGHGPVNPSAYADIDAEKFRVLKLLLEAVNEIESSSELTRLAPESQINLAYSLPLKYAREIADVAAIPGRIVKVGDKLKASACPSFGASSHVARAILTAMKFNPEIRAAMNVKFSPEIIDACKRAGLTISSYDRREEPPDVKAKEGATIPWGVETAVKKAGFVPDIVYHEGDWGKEPMTLIFGKTPAEVVNKAKLIANKLT</sequence>
<dbReference type="Pfam" id="PF10120">
    <property type="entry name" value="ThiN"/>
    <property type="match status" value="1"/>
</dbReference>
<feature type="domain" description="Pyridoxamine kinase/Phosphomethylpyrimidine kinase" evidence="22">
    <location>
        <begin position="17"/>
        <end position="260"/>
    </location>
</feature>
<dbReference type="InterPro" id="IPR019293">
    <property type="entry name" value="ThiN"/>
</dbReference>
<evidence type="ECO:0000256" key="16">
    <source>
        <dbReference type="ARBA" id="ARBA00047883"/>
    </source>
</evidence>
<comment type="catalytic activity">
    <reaction evidence="2">
        <text>4-amino-2-methyl-5-(phosphooxymethyl)pyrimidine + ATP = 4-amino-2-methyl-5-(diphosphooxymethyl)pyrimidine + ADP</text>
        <dbReference type="Rhea" id="RHEA:19893"/>
        <dbReference type="ChEBI" id="CHEBI:30616"/>
        <dbReference type="ChEBI" id="CHEBI:57841"/>
        <dbReference type="ChEBI" id="CHEBI:58354"/>
        <dbReference type="ChEBI" id="CHEBI:456216"/>
        <dbReference type="EC" id="2.7.4.7"/>
    </reaction>
</comment>
<evidence type="ECO:0000256" key="20">
    <source>
        <dbReference type="ARBA" id="ARBA00060992"/>
    </source>
</evidence>
<evidence type="ECO:0000256" key="5">
    <source>
        <dbReference type="ARBA" id="ARBA00012135"/>
    </source>
</evidence>
<evidence type="ECO:0000256" key="3">
    <source>
        <dbReference type="ARBA" id="ARBA00003848"/>
    </source>
</evidence>
<comment type="function">
    <text evidence="3">Catalyzes the phosphorylation of hydroxymethylpyrimidine phosphate (HMP-P) to HMP-PP, and of HMP to HMP-P.</text>
</comment>
<dbReference type="GO" id="GO:0005524">
    <property type="term" value="F:ATP binding"/>
    <property type="evidence" value="ECO:0007669"/>
    <property type="project" value="UniProtKB-KW"/>
</dbReference>
<comment type="pathway">
    <text evidence="18">Cofactor biosynthesis; thiamine diphosphate biosynthesis; 4-amino-2-methyl-5-diphosphomethylpyrimidine from 5-amino-1-(5-phospho-D-ribosyl)imidazole.</text>
</comment>
<evidence type="ECO:0000256" key="4">
    <source>
        <dbReference type="ARBA" id="ARBA00005165"/>
    </source>
</evidence>
<comment type="catalytic activity">
    <reaction evidence="1">
        <text>4-amino-5-hydroxymethyl-2-methylpyrimidine + ATP = 4-amino-2-methyl-5-(phosphooxymethyl)pyrimidine + ADP + H(+)</text>
        <dbReference type="Rhea" id="RHEA:23096"/>
        <dbReference type="ChEBI" id="CHEBI:15378"/>
        <dbReference type="ChEBI" id="CHEBI:16892"/>
        <dbReference type="ChEBI" id="CHEBI:30616"/>
        <dbReference type="ChEBI" id="CHEBI:58354"/>
        <dbReference type="ChEBI" id="CHEBI:456216"/>
        <dbReference type="EC" id="2.7.1.49"/>
    </reaction>
</comment>
<evidence type="ECO:0000256" key="17">
    <source>
        <dbReference type="ARBA" id="ARBA00059241"/>
    </source>
</evidence>
<dbReference type="FunFam" id="3.40.1190.20:FF:000003">
    <property type="entry name" value="Phosphomethylpyrimidine kinase ThiD"/>
    <property type="match status" value="1"/>
</dbReference>
<comment type="caution">
    <text evidence="24">The sequence shown here is derived from an EMBL/GenBank/DDBJ whole genome shotgun (WGS) entry which is preliminary data.</text>
</comment>
<keyword evidence="12" id="KW-0784">Thiamine biosynthesis</keyword>
<keyword evidence="8" id="KW-0808">Transferase</keyword>
<gene>
    <name evidence="24" type="ORF">DRJ33_00335</name>
</gene>
<dbReference type="EMBL" id="QMQX01000003">
    <property type="protein sequence ID" value="RLE53717.1"/>
    <property type="molecule type" value="Genomic_DNA"/>
</dbReference>
<comment type="similarity">
    <text evidence="19">In the C-terminal section; belongs to the ThiN family.</text>
</comment>
<dbReference type="SUPFAM" id="SSF53639">
    <property type="entry name" value="AraD/HMP-PK domain-like"/>
    <property type="match status" value="1"/>
</dbReference>
<dbReference type="SUPFAM" id="SSF53613">
    <property type="entry name" value="Ribokinase-like"/>
    <property type="match status" value="1"/>
</dbReference>
<dbReference type="PANTHER" id="PTHR20858">
    <property type="entry name" value="PHOSPHOMETHYLPYRIMIDINE KINASE"/>
    <property type="match status" value="1"/>
</dbReference>
<evidence type="ECO:0000256" key="12">
    <source>
        <dbReference type="ARBA" id="ARBA00022977"/>
    </source>
</evidence>
<evidence type="ECO:0000313" key="24">
    <source>
        <dbReference type="EMBL" id="RLE53717.1"/>
    </source>
</evidence>
<dbReference type="GO" id="GO:0005829">
    <property type="term" value="C:cytosol"/>
    <property type="evidence" value="ECO:0007669"/>
    <property type="project" value="TreeGrafter"/>
</dbReference>
<comment type="catalytic activity">
    <reaction evidence="14">
        <text>4-methyl-5-(2-phosphooxyethyl)-thiazole + 4-amino-2-methyl-5-(diphosphooxymethyl)pyrimidine + H(+) = thiamine phosphate + diphosphate</text>
        <dbReference type="Rhea" id="RHEA:22328"/>
        <dbReference type="ChEBI" id="CHEBI:15378"/>
        <dbReference type="ChEBI" id="CHEBI:33019"/>
        <dbReference type="ChEBI" id="CHEBI:37575"/>
        <dbReference type="ChEBI" id="CHEBI:57841"/>
        <dbReference type="ChEBI" id="CHEBI:58296"/>
        <dbReference type="EC" id="2.5.1.3"/>
    </reaction>
</comment>
<evidence type="ECO:0000256" key="8">
    <source>
        <dbReference type="ARBA" id="ARBA00022679"/>
    </source>
</evidence>
<keyword evidence="11" id="KW-0067">ATP-binding</keyword>
<evidence type="ECO:0000259" key="22">
    <source>
        <dbReference type="Pfam" id="PF08543"/>
    </source>
</evidence>
<evidence type="ECO:0000256" key="9">
    <source>
        <dbReference type="ARBA" id="ARBA00022741"/>
    </source>
</evidence>
<dbReference type="EC" id="2.5.1.3" evidence="6"/>
<keyword evidence="10 24" id="KW-0418">Kinase</keyword>
<evidence type="ECO:0000256" key="1">
    <source>
        <dbReference type="ARBA" id="ARBA00000151"/>
    </source>
</evidence>
<dbReference type="InterPro" id="IPR013749">
    <property type="entry name" value="PM/HMP-P_kinase-1"/>
</dbReference>
<comment type="catalytic activity">
    <reaction evidence="15">
        <text>2-(2-carboxy-4-methylthiazol-5-yl)ethyl phosphate + 4-amino-2-methyl-5-(diphosphooxymethyl)pyrimidine + 2 H(+) = thiamine phosphate + CO2 + diphosphate</text>
        <dbReference type="Rhea" id="RHEA:47848"/>
        <dbReference type="ChEBI" id="CHEBI:15378"/>
        <dbReference type="ChEBI" id="CHEBI:16526"/>
        <dbReference type="ChEBI" id="CHEBI:33019"/>
        <dbReference type="ChEBI" id="CHEBI:37575"/>
        <dbReference type="ChEBI" id="CHEBI:57841"/>
        <dbReference type="ChEBI" id="CHEBI:62890"/>
        <dbReference type="EC" id="2.5.1.3"/>
    </reaction>
</comment>
<dbReference type="PANTHER" id="PTHR20858:SF17">
    <property type="entry name" value="HYDROXYMETHYLPYRIMIDINE_PHOSPHOMETHYLPYRIMIDINE KINASE THI20-RELATED"/>
    <property type="match status" value="1"/>
</dbReference>
<keyword evidence="13" id="KW-0511">Multifunctional enzyme</keyword>
<keyword evidence="9" id="KW-0547">Nucleotide-binding</keyword>
<feature type="domain" description="Thiamine-phosphate synthase ThiN" evidence="23">
    <location>
        <begin position="280"/>
        <end position="447"/>
    </location>
</feature>
<comment type="function">
    <text evidence="17">Condenses 4-methyl-5-(beta-hydroxyethyl)thiazole monophosphate (THZ-P) and 4-amino-5-hydroxymethyl pyrimidine pyrophosphate (HMP-PP) to form thiamine monophosphate (TMP).</text>
</comment>
<comment type="catalytic activity">
    <reaction evidence="16">
        <text>2-[(2R,5Z)-2-carboxy-4-methylthiazol-5(2H)-ylidene]ethyl phosphate + 4-amino-2-methyl-5-(diphosphooxymethyl)pyrimidine + 2 H(+) = thiamine phosphate + CO2 + diphosphate</text>
        <dbReference type="Rhea" id="RHEA:47844"/>
        <dbReference type="ChEBI" id="CHEBI:15378"/>
        <dbReference type="ChEBI" id="CHEBI:16526"/>
        <dbReference type="ChEBI" id="CHEBI:33019"/>
        <dbReference type="ChEBI" id="CHEBI:37575"/>
        <dbReference type="ChEBI" id="CHEBI:57841"/>
        <dbReference type="ChEBI" id="CHEBI:62899"/>
        <dbReference type="EC" id="2.5.1.3"/>
    </reaction>
</comment>
<evidence type="ECO:0000256" key="15">
    <source>
        <dbReference type="ARBA" id="ARBA00047851"/>
    </source>
</evidence>
<dbReference type="InterPro" id="IPR029056">
    <property type="entry name" value="Ribokinase-like"/>
</dbReference>
<dbReference type="EC" id="2.7.1.49" evidence="5"/>
<evidence type="ECO:0000256" key="6">
    <source>
        <dbReference type="ARBA" id="ARBA00012830"/>
    </source>
</evidence>
<dbReference type="InterPro" id="IPR004399">
    <property type="entry name" value="HMP/HMP-P_kinase_dom"/>
</dbReference>